<dbReference type="OrthoDB" id="1550679at2"/>
<dbReference type="GO" id="GO:0005829">
    <property type="term" value="C:cytosol"/>
    <property type="evidence" value="ECO:0007669"/>
    <property type="project" value="TreeGrafter"/>
</dbReference>
<comment type="similarity">
    <text evidence="1 4">Belongs to the pseudouridine synthase TruD family.</text>
</comment>
<evidence type="ECO:0000313" key="6">
    <source>
        <dbReference type="EMBL" id="PWI34607.1"/>
    </source>
</evidence>
<dbReference type="Gene3D" id="3.30.2350.20">
    <property type="entry name" value="TruD, catalytic domain"/>
    <property type="match status" value="1"/>
</dbReference>
<dbReference type="RefSeq" id="WP_109318942.1">
    <property type="nucleotide sequence ID" value="NZ_QFWT01000002.1"/>
</dbReference>
<dbReference type="PANTHER" id="PTHR47811:SF1">
    <property type="entry name" value="TRNA PSEUDOURIDINE SYNTHASE D"/>
    <property type="match status" value="1"/>
</dbReference>
<dbReference type="InterPro" id="IPR020119">
    <property type="entry name" value="PsdUridine_synth_TruD_CS"/>
</dbReference>
<feature type="active site" description="Nucleophile" evidence="4">
    <location>
        <position position="81"/>
    </location>
</feature>
<feature type="domain" description="TRUD" evidence="5">
    <location>
        <begin position="158"/>
        <end position="305"/>
    </location>
</feature>
<sequence length="350" mass="39458">MTDILADLAYLHGKPVAKAKLKVKPEHFIVKEELGYEFSGSGEHLMVRIRKTGENTTFVANELAKVCGVKSKDVSWAGLKDRHAVTEQWLSVHLPKGETPDFTAFEKQYPSIQILETTRHNKKLRPGELAGNRFELTLSEVTDTEEVMSKLAVVSEHGVPNYFGAQRFGRDGNNLTEARRWGRENVRTRNQNKRSMYLSTARAWIFNQIVSSRIKNDQFNVLLNGDLVLSGGELLSVTQENKAELEQKLVSDSVQITAALAGDNALPTTEAALQLEQPLLDAEPDLMALIRGNRMRHDRREMLLKPQQMQYDSNGDEVTLNFSLPSGCFATSVIRELIEEIPVERHYPQD</sequence>
<dbReference type="Pfam" id="PF01142">
    <property type="entry name" value="TruD"/>
    <property type="match status" value="2"/>
</dbReference>
<evidence type="ECO:0000256" key="2">
    <source>
        <dbReference type="ARBA" id="ARBA00022694"/>
    </source>
</evidence>
<evidence type="ECO:0000313" key="7">
    <source>
        <dbReference type="Proteomes" id="UP000245362"/>
    </source>
</evidence>
<comment type="caution">
    <text evidence="6">The sequence shown here is derived from an EMBL/GenBank/DDBJ whole genome shotgun (WGS) entry which is preliminary data.</text>
</comment>
<dbReference type="PROSITE" id="PS01268">
    <property type="entry name" value="UPF0024"/>
    <property type="match status" value="1"/>
</dbReference>
<dbReference type="GO" id="GO:0003723">
    <property type="term" value="F:RNA binding"/>
    <property type="evidence" value="ECO:0007669"/>
    <property type="project" value="InterPro"/>
</dbReference>
<dbReference type="InterPro" id="IPR042214">
    <property type="entry name" value="TruD_catalytic"/>
</dbReference>
<dbReference type="GO" id="GO:0031119">
    <property type="term" value="P:tRNA pseudouridine synthesis"/>
    <property type="evidence" value="ECO:0007669"/>
    <property type="project" value="UniProtKB-UniRule"/>
</dbReference>
<dbReference type="AlphaFoldDB" id="A0A2U3BCV5"/>
<evidence type="ECO:0000259" key="5">
    <source>
        <dbReference type="PROSITE" id="PS50984"/>
    </source>
</evidence>
<dbReference type="EC" id="5.4.99.27" evidence="4"/>
<dbReference type="HAMAP" id="MF_01082">
    <property type="entry name" value="TruD"/>
    <property type="match status" value="1"/>
</dbReference>
<keyword evidence="3 4" id="KW-0413">Isomerase</keyword>
<name>A0A2U3BCV5_9VIBR</name>
<dbReference type="PROSITE" id="PS50984">
    <property type="entry name" value="TRUD"/>
    <property type="match status" value="1"/>
</dbReference>
<keyword evidence="7" id="KW-1185">Reference proteome</keyword>
<proteinExistence type="inferred from homology"/>
<dbReference type="InterPro" id="IPR050170">
    <property type="entry name" value="TruD_pseudoU_synthase"/>
</dbReference>
<comment type="catalytic activity">
    <reaction evidence="4">
        <text>uridine(13) in tRNA = pseudouridine(13) in tRNA</text>
        <dbReference type="Rhea" id="RHEA:42540"/>
        <dbReference type="Rhea" id="RHEA-COMP:10105"/>
        <dbReference type="Rhea" id="RHEA-COMP:10106"/>
        <dbReference type="ChEBI" id="CHEBI:65314"/>
        <dbReference type="ChEBI" id="CHEBI:65315"/>
        <dbReference type="EC" id="5.4.99.27"/>
    </reaction>
</comment>
<dbReference type="Gene3D" id="3.30.2340.10">
    <property type="entry name" value="TruD, insertion domain"/>
    <property type="match status" value="1"/>
</dbReference>
<dbReference type="InterPro" id="IPR020103">
    <property type="entry name" value="PsdUridine_synth_cat_dom_sf"/>
</dbReference>
<evidence type="ECO:0000256" key="3">
    <source>
        <dbReference type="ARBA" id="ARBA00023235"/>
    </source>
</evidence>
<accession>A0A2U3BCV5</accession>
<reference evidence="6 7" key="1">
    <citation type="submission" date="2018-05" db="EMBL/GenBank/DDBJ databases">
        <title>Vibrio limimaris sp. nov., isolated from marine sediment.</title>
        <authorList>
            <person name="Li C.-M."/>
        </authorList>
    </citation>
    <scope>NUCLEOTIDE SEQUENCE [LARGE SCALE GENOMIC DNA]</scope>
    <source>
        <strain evidence="6 7">E4404</strain>
    </source>
</reference>
<evidence type="ECO:0000256" key="4">
    <source>
        <dbReference type="HAMAP-Rule" id="MF_01082"/>
    </source>
</evidence>
<keyword evidence="2 4" id="KW-0819">tRNA processing</keyword>
<dbReference type="GO" id="GO:0160150">
    <property type="term" value="F:tRNA pseudouridine(13) synthase activity"/>
    <property type="evidence" value="ECO:0007669"/>
    <property type="project" value="UniProtKB-EC"/>
</dbReference>
<dbReference type="NCBIfam" id="NF002155">
    <property type="entry name" value="PRK00984.1-4"/>
    <property type="match status" value="1"/>
</dbReference>
<dbReference type="Proteomes" id="UP000245362">
    <property type="component" value="Unassembled WGS sequence"/>
</dbReference>
<dbReference type="CDD" id="cd02575">
    <property type="entry name" value="PseudoU_synth_EcTruD"/>
    <property type="match status" value="1"/>
</dbReference>
<dbReference type="PANTHER" id="PTHR47811">
    <property type="entry name" value="TRNA PSEUDOURIDINE SYNTHASE D"/>
    <property type="match status" value="1"/>
</dbReference>
<gene>
    <name evidence="4" type="primary">truD</name>
    <name evidence="6" type="ORF">DI392_05750</name>
</gene>
<dbReference type="InterPro" id="IPR043165">
    <property type="entry name" value="TruD_insert_sf"/>
</dbReference>
<evidence type="ECO:0000256" key="1">
    <source>
        <dbReference type="ARBA" id="ARBA00007953"/>
    </source>
</evidence>
<dbReference type="NCBIfam" id="TIGR00094">
    <property type="entry name" value="tRNA_TruD_broad"/>
    <property type="match status" value="1"/>
</dbReference>
<dbReference type="EMBL" id="QFWT01000002">
    <property type="protein sequence ID" value="PWI34607.1"/>
    <property type="molecule type" value="Genomic_DNA"/>
</dbReference>
<dbReference type="SUPFAM" id="SSF55120">
    <property type="entry name" value="Pseudouridine synthase"/>
    <property type="match status" value="1"/>
</dbReference>
<dbReference type="InterPro" id="IPR011760">
    <property type="entry name" value="PsdUridine_synth_TruD_insert"/>
</dbReference>
<comment type="function">
    <text evidence="4">Responsible for synthesis of pseudouridine from uracil-13 in transfer RNAs.</text>
</comment>
<dbReference type="InterPro" id="IPR001656">
    <property type="entry name" value="PsdUridine_synth_TruD"/>
</dbReference>
<protein>
    <recommendedName>
        <fullName evidence="4">tRNA pseudouridine synthase D</fullName>
        <ecNumber evidence="4">5.4.99.27</ecNumber>
    </recommendedName>
    <alternativeName>
        <fullName evidence="4">tRNA pseudouridine(13) synthase</fullName>
    </alternativeName>
    <alternativeName>
        <fullName evidence="4">tRNA pseudouridylate synthase D</fullName>
    </alternativeName>
    <alternativeName>
        <fullName evidence="4">tRNA-uridine isomerase D</fullName>
    </alternativeName>
</protein>
<organism evidence="6 7">
    <name type="scientific">Vibrio albus</name>
    <dbReference type="NCBI Taxonomy" id="2200953"/>
    <lineage>
        <taxon>Bacteria</taxon>
        <taxon>Pseudomonadati</taxon>
        <taxon>Pseudomonadota</taxon>
        <taxon>Gammaproteobacteria</taxon>
        <taxon>Vibrionales</taxon>
        <taxon>Vibrionaceae</taxon>
        <taxon>Vibrio</taxon>
    </lineage>
</organism>